<gene>
    <name evidence="3" type="ORF">B0T26DRAFT_725845</name>
</gene>
<dbReference type="AlphaFoldDB" id="A0AA39ZYZ5"/>
<comment type="caution">
    <text evidence="3">The sequence shown here is derived from an EMBL/GenBank/DDBJ whole genome shotgun (WGS) entry which is preliminary data.</text>
</comment>
<feature type="chain" id="PRO_5041242019" evidence="2">
    <location>
        <begin position="18"/>
        <end position="85"/>
    </location>
</feature>
<feature type="region of interest" description="Disordered" evidence="1">
    <location>
        <begin position="33"/>
        <end position="85"/>
    </location>
</feature>
<keyword evidence="4" id="KW-1185">Reference proteome</keyword>
<reference evidence="3" key="1">
    <citation type="submission" date="2023-06" db="EMBL/GenBank/DDBJ databases">
        <title>Genome-scale phylogeny and comparative genomics of the fungal order Sordariales.</title>
        <authorList>
            <consortium name="Lawrence Berkeley National Laboratory"/>
            <person name="Hensen N."/>
            <person name="Bonometti L."/>
            <person name="Westerberg I."/>
            <person name="Brannstrom I.O."/>
            <person name="Guillou S."/>
            <person name="Cros-Aarteil S."/>
            <person name="Calhoun S."/>
            <person name="Haridas S."/>
            <person name="Kuo A."/>
            <person name="Mondo S."/>
            <person name="Pangilinan J."/>
            <person name="Riley R."/>
            <person name="LaButti K."/>
            <person name="Andreopoulos B."/>
            <person name="Lipzen A."/>
            <person name="Chen C."/>
            <person name="Yanf M."/>
            <person name="Daum C."/>
            <person name="Ng V."/>
            <person name="Clum A."/>
            <person name="Steindorff A."/>
            <person name="Ohm R."/>
            <person name="Martin F."/>
            <person name="Silar P."/>
            <person name="Natvig D."/>
            <person name="Lalanne C."/>
            <person name="Gautier V."/>
            <person name="Ament-velasquez S.L."/>
            <person name="Kruys A."/>
            <person name="Hutchinson M.I."/>
            <person name="Powell A.J."/>
            <person name="Barry K."/>
            <person name="Miller A.N."/>
            <person name="Grigoriev I.V."/>
            <person name="Debuchy R."/>
            <person name="Gladieux P."/>
            <person name="Thoren M.H."/>
            <person name="Johannesson H."/>
        </authorList>
    </citation>
    <scope>NUCLEOTIDE SEQUENCE</scope>
    <source>
        <strain evidence="3">SMH2392-1A</strain>
    </source>
</reference>
<feature type="compositionally biased region" description="Basic and acidic residues" evidence="1">
    <location>
        <begin position="66"/>
        <end position="75"/>
    </location>
</feature>
<organism evidence="3 4">
    <name type="scientific">Lasiosphaeria miniovina</name>
    <dbReference type="NCBI Taxonomy" id="1954250"/>
    <lineage>
        <taxon>Eukaryota</taxon>
        <taxon>Fungi</taxon>
        <taxon>Dikarya</taxon>
        <taxon>Ascomycota</taxon>
        <taxon>Pezizomycotina</taxon>
        <taxon>Sordariomycetes</taxon>
        <taxon>Sordariomycetidae</taxon>
        <taxon>Sordariales</taxon>
        <taxon>Lasiosphaeriaceae</taxon>
        <taxon>Lasiosphaeria</taxon>
    </lineage>
</organism>
<feature type="signal peptide" evidence="2">
    <location>
        <begin position="1"/>
        <end position="17"/>
    </location>
</feature>
<dbReference type="Proteomes" id="UP001172101">
    <property type="component" value="Unassembled WGS sequence"/>
</dbReference>
<sequence length="85" mass="9404">MAVSLGQRALCLLGVRAVRLLCQGLHVHVCRRGRKAQPPKPVPMKSDGLRSRRHPPNYTPKPQLLHADHGRRSLETDAIIVPSST</sequence>
<dbReference type="GeneID" id="85326066"/>
<evidence type="ECO:0000313" key="3">
    <source>
        <dbReference type="EMBL" id="KAK0706228.1"/>
    </source>
</evidence>
<evidence type="ECO:0000256" key="1">
    <source>
        <dbReference type="SAM" id="MobiDB-lite"/>
    </source>
</evidence>
<dbReference type="EMBL" id="JAUIRO010000007">
    <property type="protein sequence ID" value="KAK0706228.1"/>
    <property type="molecule type" value="Genomic_DNA"/>
</dbReference>
<evidence type="ECO:0000256" key="2">
    <source>
        <dbReference type="SAM" id="SignalP"/>
    </source>
</evidence>
<evidence type="ECO:0000313" key="4">
    <source>
        <dbReference type="Proteomes" id="UP001172101"/>
    </source>
</evidence>
<dbReference type="RefSeq" id="XP_060291322.1">
    <property type="nucleotide sequence ID" value="XM_060442796.1"/>
</dbReference>
<name>A0AA39ZYZ5_9PEZI</name>
<proteinExistence type="predicted"/>
<keyword evidence="2" id="KW-0732">Signal</keyword>
<accession>A0AA39ZYZ5</accession>
<protein>
    <submittedName>
        <fullName evidence="3">Uncharacterized protein</fullName>
    </submittedName>
</protein>